<proteinExistence type="predicted"/>
<organism evidence="1 2">
    <name type="scientific">Phytophthora pseudosyringae</name>
    <dbReference type="NCBI Taxonomy" id="221518"/>
    <lineage>
        <taxon>Eukaryota</taxon>
        <taxon>Sar</taxon>
        <taxon>Stramenopiles</taxon>
        <taxon>Oomycota</taxon>
        <taxon>Peronosporomycetes</taxon>
        <taxon>Peronosporales</taxon>
        <taxon>Peronosporaceae</taxon>
        <taxon>Phytophthora</taxon>
    </lineage>
</organism>
<dbReference type="Proteomes" id="UP000694044">
    <property type="component" value="Unassembled WGS sequence"/>
</dbReference>
<dbReference type="EMBL" id="JAGDFM010000304">
    <property type="protein sequence ID" value="KAG7380228.1"/>
    <property type="molecule type" value="Genomic_DNA"/>
</dbReference>
<protein>
    <submittedName>
        <fullName evidence="1">Uncharacterized protein</fullName>
    </submittedName>
</protein>
<sequence>MVLGPRRLARSMYTPAQVAGFFFQPCRDEHDEVILEYHRCRSSTVRKQARRNGFSNLMSHVRSEHAGCNDRRDGVDHQLHPSLIPQPLPLARVDSEKQPTAVIL</sequence>
<accession>A0A8T1VJ81</accession>
<dbReference type="OrthoDB" id="111120at2759"/>
<dbReference type="AlphaFoldDB" id="A0A8T1VJ81"/>
<evidence type="ECO:0000313" key="2">
    <source>
        <dbReference type="Proteomes" id="UP000694044"/>
    </source>
</evidence>
<comment type="caution">
    <text evidence="1">The sequence shown here is derived from an EMBL/GenBank/DDBJ whole genome shotgun (WGS) entry which is preliminary data.</text>
</comment>
<reference evidence="1" key="1">
    <citation type="submission" date="2021-02" db="EMBL/GenBank/DDBJ databases">
        <authorList>
            <person name="Palmer J.M."/>
        </authorList>
    </citation>
    <scope>NUCLEOTIDE SEQUENCE</scope>
    <source>
        <strain evidence="1">SCRP734</strain>
    </source>
</reference>
<keyword evidence="2" id="KW-1185">Reference proteome</keyword>
<evidence type="ECO:0000313" key="1">
    <source>
        <dbReference type="EMBL" id="KAG7380228.1"/>
    </source>
</evidence>
<gene>
    <name evidence="1" type="ORF">PHYPSEUDO_007614</name>
</gene>
<name>A0A8T1VJ81_9STRA</name>